<sequence length="265" mass="30691">MKEYNRLAKIIWHIAYHNPGSYGLFWDDDGTMPLKEFLWACNVEPELRVINRDYLNRLTLLGVDLPFTVDGPRLRLIRPKPLYAEVDPPGALYYGASLPSVPLISKKGLIPPSHRSYLGMWDSSENSLLYGKPLEKKVPVRINTVKAKELGVTFLKTDNEGFFLTSQPIPPEAIDIPLLDERTQRKLEERRKRKEEKERRKSEEAGKRVPGVPVPDIAYLKSLYGEDRASEEAETKGREKKDRKRRKGPDWKREARKIRKTKRSL</sequence>
<dbReference type="Proteomes" id="UP000199611">
    <property type="component" value="Unassembled WGS sequence"/>
</dbReference>
<dbReference type="RefSeq" id="WP_093393838.1">
    <property type="nucleotide sequence ID" value="NZ_FOUU01000002.1"/>
</dbReference>
<accession>A0A1I4SEX5</accession>
<feature type="region of interest" description="Disordered" evidence="1">
    <location>
        <begin position="227"/>
        <end position="265"/>
    </location>
</feature>
<dbReference type="InterPro" id="IPR042081">
    <property type="entry name" value="RNA_2'-PTrans_C"/>
</dbReference>
<feature type="region of interest" description="Disordered" evidence="1">
    <location>
        <begin position="187"/>
        <end position="214"/>
    </location>
</feature>
<feature type="compositionally biased region" description="Basic residues" evidence="1">
    <location>
        <begin position="254"/>
        <end position="265"/>
    </location>
</feature>
<dbReference type="GO" id="GO:0016740">
    <property type="term" value="F:transferase activity"/>
    <property type="evidence" value="ECO:0007669"/>
    <property type="project" value="UniProtKB-KW"/>
</dbReference>
<dbReference type="STRING" id="39841.SAMN05660836_00927"/>
<gene>
    <name evidence="2" type="ORF">SAMN05660836_00927</name>
</gene>
<dbReference type="OrthoDB" id="5516784at2"/>
<proteinExistence type="predicted"/>
<evidence type="ECO:0000313" key="3">
    <source>
        <dbReference type="Proteomes" id="UP000199611"/>
    </source>
</evidence>
<protein>
    <submittedName>
        <fullName evidence="2">Putative RNA 2'-phosphotransferase</fullName>
    </submittedName>
</protein>
<evidence type="ECO:0000313" key="2">
    <source>
        <dbReference type="EMBL" id="SFM63012.1"/>
    </source>
</evidence>
<evidence type="ECO:0000256" key="1">
    <source>
        <dbReference type="SAM" id="MobiDB-lite"/>
    </source>
</evidence>
<feature type="compositionally biased region" description="Basic and acidic residues" evidence="1">
    <location>
        <begin position="227"/>
        <end position="240"/>
    </location>
</feature>
<reference evidence="2 3" key="1">
    <citation type="submission" date="2016-10" db="EMBL/GenBank/DDBJ databases">
        <authorList>
            <person name="de Groot N.N."/>
        </authorList>
    </citation>
    <scope>NUCLEOTIDE SEQUENCE [LARGE SCALE GENOMIC DNA]</scope>
    <source>
        <strain evidence="2 3">DSM 9990</strain>
    </source>
</reference>
<feature type="compositionally biased region" description="Basic and acidic residues" evidence="1">
    <location>
        <begin position="187"/>
        <end position="207"/>
    </location>
</feature>
<dbReference type="SUPFAM" id="SSF56399">
    <property type="entry name" value="ADP-ribosylation"/>
    <property type="match status" value="1"/>
</dbReference>
<organism evidence="2 3">
    <name type="scientific">Thermodesulforhabdus norvegica</name>
    <dbReference type="NCBI Taxonomy" id="39841"/>
    <lineage>
        <taxon>Bacteria</taxon>
        <taxon>Pseudomonadati</taxon>
        <taxon>Thermodesulfobacteriota</taxon>
        <taxon>Syntrophobacteria</taxon>
        <taxon>Syntrophobacterales</taxon>
        <taxon>Thermodesulforhabdaceae</taxon>
        <taxon>Thermodesulforhabdus</taxon>
    </lineage>
</organism>
<name>A0A1I4SEX5_9BACT</name>
<dbReference type="EMBL" id="FOUU01000002">
    <property type="protein sequence ID" value="SFM63012.1"/>
    <property type="molecule type" value="Genomic_DNA"/>
</dbReference>
<keyword evidence="3" id="KW-1185">Reference proteome</keyword>
<dbReference type="Gene3D" id="3.20.170.30">
    <property type="match status" value="1"/>
</dbReference>
<keyword evidence="2" id="KW-0808">Transferase</keyword>
<dbReference type="AlphaFoldDB" id="A0A1I4SEX5"/>